<dbReference type="InParanoid" id="F4P2M3"/>
<feature type="compositionally biased region" description="Basic and acidic residues" evidence="1">
    <location>
        <begin position="286"/>
        <end position="300"/>
    </location>
</feature>
<evidence type="ECO:0000256" key="1">
    <source>
        <dbReference type="SAM" id="MobiDB-lite"/>
    </source>
</evidence>
<feature type="region of interest" description="Disordered" evidence="1">
    <location>
        <begin position="337"/>
        <end position="423"/>
    </location>
</feature>
<dbReference type="EMBL" id="GL882884">
    <property type="protein sequence ID" value="EGF80237.1"/>
    <property type="molecule type" value="Genomic_DNA"/>
</dbReference>
<dbReference type="RefSeq" id="XP_006679019.1">
    <property type="nucleotide sequence ID" value="XM_006678956.1"/>
</dbReference>
<feature type="region of interest" description="Disordered" evidence="1">
    <location>
        <begin position="500"/>
        <end position="585"/>
    </location>
</feature>
<evidence type="ECO:0000313" key="3">
    <source>
        <dbReference type="Proteomes" id="UP000007241"/>
    </source>
</evidence>
<feature type="region of interest" description="Disordered" evidence="1">
    <location>
        <begin position="268"/>
        <end position="302"/>
    </location>
</feature>
<feature type="compositionally biased region" description="Polar residues" evidence="1">
    <location>
        <begin position="172"/>
        <end position="181"/>
    </location>
</feature>
<dbReference type="HOGENOM" id="CLU_353724_0_0_1"/>
<feature type="compositionally biased region" description="Polar residues" evidence="1">
    <location>
        <begin position="373"/>
        <end position="390"/>
    </location>
</feature>
<dbReference type="AlphaFoldDB" id="F4P2M3"/>
<sequence>MSLINLSTTQVSVTDGNDVKLADSQKVALEQQIHQHPSPLDKDHPLPLVTTLPDKNDHSVLATAKIADKAAENPSKTSHLLNVVALEKTASQDKLEASAIINAVDNGIHHFHGTSQKTNENSSTLLPYDDVRIESTADTFANFSEGVNRISGSADDALQALNPVADNHSESIESSNPATSTADDHSLARPSQTCTVAATPMRRSHLNRYYPITTSRSSPLANVITLYEDESDSEKDTTSSLKSYSKQSPPLVLDHDTTYTFKEQPVTEPAIPIELQPSLQQKIKPSSRDHNPSIKPRLEPPSDACSPLFNWLTSFWSKPERKQPQSSMNSYIHRSNQNLSRSSLDRNGLHGSNTTGWGERNSPLPRSPGGNKPSETLPITSKHPNTNTIPSDRPSAPLHTPSQTSPIHLINQPNPLLSPNPNYTVDNSPLETQMRAESFESRLSTSDRHRIILKGACPVCSGAQFISSDIICPACNGTGHSINTKPKKWWQIFSQRSHNYQRPISPSPNKFALEKDQAGPSMSTSKLEANGESDSRKKSVEAPKASPAMNSNPLSESVVMRDTNSSFPSPSSRSPSPHWSGSTRNQIPFASYNGMAAAIPELKSANYLDPNSDMPHIHDRANPLSTQLLSALDPGPVSSWAREVPSKVDTASYYIRVAPGGDHEILGDPLYLKAKYPSSSYHSISQYPSLENRPDQYNASYRPSSPISTHTLKSKNLVSTHVPADPVVESLESTRHEFEEPQWQFVSERLEKIFDDFQNGDSFTELADKWATSTTNHSSATVTLALEQPDSVHA</sequence>
<feature type="region of interest" description="Disordered" evidence="1">
    <location>
        <begin position="167"/>
        <end position="189"/>
    </location>
</feature>
<dbReference type="OrthoDB" id="10669262at2759"/>
<reference evidence="2 3" key="1">
    <citation type="submission" date="2009-12" db="EMBL/GenBank/DDBJ databases">
        <title>The draft genome of Batrachochytrium dendrobatidis.</title>
        <authorList>
            <consortium name="US DOE Joint Genome Institute (JGI-PGF)"/>
            <person name="Kuo A."/>
            <person name="Salamov A."/>
            <person name="Schmutz J."/>
            <person name="Lucas S."/>
            <person name="Pitluck S."/>
            <person name="Rosenblum E."/>
            <person name="Stajich J."/>
            <person name="Eisen M."/>
            <person name="Grigoriev I.V."/>
        </authorList>
    </citation>
    <scope>NUCLEOTIDE SEQUENCE [LARGE SCALE GENOMIC DNA]</scope>
    <source>
        <strain evidence="3">JAM81 / FGSC 10211</strain>
    </source>
</reference>
<evidence type="ECO:0000313" key="2">
    <source>
        <dbReference type="EMBL" id="EGF80237.1"/>
    </source>
</evidence>
<dbReference type="Proteomes" id="UP000007241">
    <property type="component" value="Unassembled WGS sequence"/>
</dbReference>
<proteinExistence type="predicted"/>
<feature type="compositionally biased region" description="Low complexity" evidence="1">
    <location>
        <begin position="565"/>
        <end position="582"/>
    </location>
</feature>
<name>F4P2M3_BATDJ</name>
<protein>
    <submittedName>
        <fullName evidence="2">Uncharacterized protein</fullName>
    </submittedName>
</protein>
<feature type="compositionally biased region" description="Low complexity" evidence="1">
    <location>
        <begin position="409"/>
        <end position="422"/>
    </location>
</feature>
<gene>
    <name evidence="2" type="ORF">BATDEDRAFT_25107</name>
</gene>
<accession>F4P2M3</accession>
<dbReference type="GeneID" id="18238690"/>
<organism evidence="2 3">
    <name type="scientific">Batrachochytrium dendrobatidis (strain JAM81 / FGSC 10211)</name>
    <name type="common">Frog chytrid fungus</name>
    <dbReference type="NCBI Taxonomy" id="684364"/>
    <lineage>
        <taxon>Eukaryota</taxon>
        <taxon>Fungi</taxon>
        <taxon>Fungi incertae sedis</taxon>
        <taxon>Chytridiomycota</taxon>
        <taxon>Chytridiomycota incertae sedis</taxon>
        <taxon>Chytridiomycetes</taxon>
        <taxon>Rhizophydiales</taxon>
        <taxon>Rhizophydiales incertae sedis</taxon>
        <taxon>Batrachochytrium</taxon>
    </lineage>
</organism>
<keyword evidence="3" id="KW-1185">Reference proteome</keyword>